<keyword evidence="1" id="KW-0808">Transferase</keyword>
<dbReference type="GO" id="GO:0008299">
    <property type="term" value="P:isoprenoid biosynthetic process"/>
    <property type="evidence" value="ECO:0007669"/>
    <property type="project" value="InterPro"/>
</dbReference>
<reference evidence="2" key="1">
    <citation type="submission" date="2022-06" db="EMBL/GenBank/DDBJ databases">
        <authorList>
            <person name="Berger JAMES D."/>
            <person name="Berger JAMES D."/>
        </authorList>
    </citation>
    <scope>NUCLEOTIDE SEQUENCE [LARGE SCALE GENOMIC DNA]</scope>
</reference>
<dbReference type="GO" id="GO:0005739">
    <property type="term" value="C:mitochondrion"/>
    <property type="evidence" value="ECO:0007669"/>
    <property type="project" value="TreeGrafter"/>
</dbReference>
<name>A0AA85K517_TRIRE</name>
<dbReference type="PANTHER" id="PTHR12001">
    <property type="entry name" value="GERANYLGERANYL PYROPHOSPHATE SYNTHASE"/>
    <property type="match status" value="1"/>
</dbReference>
<dbReference type="Gene3D" id="1.10.600.10">
    <property type="entry name" value="Farnesyl Diphosphate Synthase"/>
    <property type="match status" value="1"/>
</dbReference>
<dbReference type="GO" id="GO:0004659">
    <property type="term" value="F:prenyltransferase activity"/>
    <property type="evidence" value="ECO:0007669"/>
    <property type="project" value="InterPro"/>
</dbReference>
<dbReference type="SUPFAM" id="SSF48576">
    <property type="entry name" value="Terpenoid synthases"/>
    <property type="match status" value="1"/>
</dbReference>
<protein>
    <recommendedName>
        <fullName evidence="4">Decaprenyl-diphosphate synthase subunit 2</fullName>
    </recommendedName>
</protein>
<evidence type="ECO:0000256" key="1">
    <source>
        <dbReference type="RuleBase" id="RU004466"/>
    </source>
</evidence>
<accession>A0AA85K517</accession>
<dbReference type="AlphaFoldDB" id="A0AA85K517"/>
<organism evidence="2 3">
    <name type="scientific">Trichobilharzia regenti</name>
    <name type="common">Nasal bird schistosome</name>
    <dbReference type="NCBI Taxonomy" id="157069"/>
    <lineage>
        <taxon>Eukaryota</taxon>
        <taxon>Metazoa</taxon>
        <taxon>Spiralia</taxon>
        <taxon>Lophotrochozoa</taxon>
        <taxon>Platyhelminthes</taxon>
        <taxon>Trematoda</taxon>
        <taxon>Digenea</taxon>
        <taxon>Strigeidida</taxon>
        <taxon>Schistosomatoidea</taxon>
        <taxon>Schistosomatidae</taxon>
        <taxon>Trichobilharzia</taxon>
    </lineage>
</organism>
<dbReference type="InterPro" id="IPR008949">
    <property type="entry name" value="Isoprenoid_synthase_dom_sf"/>
</dbReference>
<reference evidence="3" key="2">
    <citation type="submission" date="2023-11" db="UniProtKB">
        <authorList>
            <consortium name="WormBaseParasite"/>
        </authorList>
    </citation>
    <scope>IDENTIFICATION</scope>
</reference>
<dbReference type="Pfam" id="PF00348">
    <property type="entry name" value="polyprenyl_synt"/>
    <property type="match status" value="1"/>
</dbReference>
<evidence type="ECO:0000313" key="3">
    <source>
        <dbReference type="WBParaSite" id="TREG1_6390.1"/>
    </source>
</evidence>
<comment type="similarity">
    <text evidence="1">Belongs to the FPP/GGPP synthase family.</text>
</comment>
<evidence type="ECO:0000313" key="2">
    <source>
        <dbReference type="Proteomes" id="UP000050795"/>
    </source>
</evidence>
<dbReference type="GO" id="GO:1990234">
    <property type="term" value="C:transferase complex"/>
    <property type="evidence" value="ECO:0007669"/>
    <property type="project" value="TreeGrafter"/>
</dbReference>
<dbReference type="PANTHER" id="PTHR12001:SF55">
    <property type="entry name" value="ALL TRANS-POLYPRENYL-DIPHOSPHATE SYNTHASE PDSS2"/>
    <property type="match status" value="1"/>
</dbReference>
<evidence type="ECO:0008006" key="4">
    <source>
        <dbReference type="Google" id="ProtNLM"/>
    </source>
</evidence>
<dbReference type="GO" id="GO:0006744">
    <property type="term" value="P:ubiquinone biosynthetic process"/>
    <property type="evidence" value="ECO:0007669"/>
    <property type="project" value="TreeGrafter"/>
</dbReference>
<dbReference type="WBParaSite" id="TREG1_6390.1">
    <property type="protein sequence ID" value="TREG1_6390.1"/>
    <property type="gene ID" value="TREG1_6390"/>
</dbReference>
<keyword evidence="2" id="KW-1185">Reference proteome</keyword>
<dbReference type="Proteomes" id="UP000050795">
    <property type="component" value="Unassembled WGS sequence"/>
</dbReference>
<dbReference type="CDD" id="cd00385">
    <property type="entry name" value="Isoprenoid_Biosyn_C1"/>
    <property type="match status" value="1"/>
</dbReference>
<sequence>MTVTWSKLICQAEKLLGGPAPFINLASILSSEAGSLASRARRLASNVNHPFFSTVRSCLRGKSVNNLFSISSAISDHFSPPIMSERPSGGLIILLVGQSYASPTNSTKLCNQHRSLAEIFETVHTALAIHKSLVDLDDVTRKTNDTETWMKNMEVANKLATLSGDVLLASVSTSLAKLHHAKAVDIISEAMGNMVEAEFHELALTSTIDVNHTVENNLDANPIHLSPTEKWLSFVQLSRGALLGSCCEAALLLVEKHICNSSSIPIELNRDWNKISSTVKSFGSTWACLTRLTEEREHIQRTWFTELTADTYQSVKGIQAMKRNDFTPSEIIPDYTEFGLSEPTFADAILSCSTSKTHHKLKDIVDEVLSEYNQIGYELAGELREYFAQIVSTNAQINGDSLQKVKHLPGVQLLGQMVDKLIDDCNCTP</sequence>
<proteinExistence type="inferred from homology"/>
<dbReference type="InterPro" id="IPR000092">
    <property type="entry name" value="Polyprenyl_synt"/>
</dbReference>